<organism evidence="1 2">
    <name type="scientific">Bifidobacterium tibiigranuli</name>
    <dbReference type="NCBI Taxonomy" id="2172043"/>
    <lineage>
        <taxon>Bacteria</taxon>
        <taxon>Bacillati</taxon>
        <taxon>Actinomycetota</taxon>
        <taxon>Actinomycetes</taxon>
        <taxon>Bifidobacteriales</taxon>
        <taxon>Bifidobacteriaceae</taxon>
        <taxon>Bifidobacterium</taxon>
    </lineage>
</organism>
<dbReference type="AlphaFoldDB" id="A0A5N6RYV9"/>
<dbReference type="EMBL" id="QDAG01000009">
    <property type="protein sequence ID" value="KAE8127149.1"/>
    <property type="molecule type" value="Genomic_DNA"/>
</dbReference>
<protein>
    <submittedName>
        <fullName evidence="1">Uncharacterized protein</fullName>
    </submittedName>
</protein>
<sequence>MIFHSHACHLIRRVMLRGLPLMLVGEQIMALPRADRIENLAQQSAPVAAGRFQTLNGCRVSELFDWSDDDSVDDAASVTSNGIGDGIADMTLNYEVLGIVSDDDLTGHKEWPRRPMSSGATLREQLSIPVPVAEPRCATCVFITSPIHLHQPAASSQCRM</sequence>
<dbReference type="Proteomes" id="UP000325415">
    <property type="component" value="Unassembled WGS sequence"/>
</dbReference>
<accession>A0A5N6RYV9</accession>
<name>A0A5N6RYV9_9BIFI</name>
<proteinExistence type="predicted"/>
<evidence type="ECO:0000313" key="1">
    <source>
        <dbReference type="EMBL" id="KAE8127149.1"/>
    </source>
</evidence>
<keyword evidence="2" id="KW-1185">Reference proteome</keyword>
<dbReference type="RefSeq" id="WP_152581360.1">
    <property type="nucleotide sequence ID" value="NZ_QDAG01000009.1"/>
</dbReference>
<evidence type="ECO:0000313" key="2">
    <source>
        <dbReference type="Proteomes" id="UP000325415"/>
    </source>
</evidence>
<comment type="caution">
    <text evidence="1">The sequence shown here is derived from an EMBL/GenBank/DDBJ whole genome shotgun (WGS) entry which is preliminary data.</text>
</comment>
<gene>
    <name evidence="1" type="ORF">DDE84_08970</name>
</gene>
<dbReference type="GeneID" id="78127812"/>
<reference evidence="1 2" key="1">
    <citation type="submission" date="2018-04" db="EMBL/GenBank/DDBJ databases">
        <authorList>
            <person name="Eckel V.P."/>
            <person name="Vogel R.F."/>
        </authorList>
    </citation>
    <scope>NUCLEOTIDE SEQUENCE [LARGE SCALE GENOMIC DNA]</scope>
    <source>
        <strain evidence="2">TMW 2.1764</strain>
    </source>
</reference>